<feature type="domain" description="3-keto-alpha-glucoside-1,2-lyase/3-keto-2-hydroxy-glucal hydratase" evidence="2">
    <location>
        <begin position="662"/>
        <end position="859"/>
    </location>
</feature>
<dbReference type="InterPro" id="IPR010496">
    <property type="entry name" value="AL/BT2_dom"/>
</dbReference>
<evidence type="ECO:0000259" key="2">
    <source>
        <dbReference type="Pfam" id="PF06439"/>
    </source>
</evidence>
<dbReference type="RefSeq" id="WP_092178649.1">
    <property type="nucleotide sequence ID" value="NZ_FNZH01000012.1"/>
</dbReference>
<sequence>MNTLKSLLIFLAVLVSSSPLHAQDRTTTGKFIIEPSTLICLGFEWYISGDANRNASVAVQYREKGANEWKNTLPLLRIGNEKAGTPEWQYSTENMFAGSILDLAPNTAYECKFVLTDPDGTEGVTEIVRDVRTRKEPLPYEEGDVRHVYPKDWEGERIEPSYDGLLHAYYGYPRFADWILTTDPVVAGDKIIVHAGEYKADYKNYRDFHGLTFDGTYFLTQDGTALRPIVIQAAGDGEVVFDGNGNGVLFDVTAADYHYFEGISFRNTEVAIRAGLMNAYGSSGLTVKHCSFLDIGIGIQGQFEGSRHFYIADNTFIGREDRDIVYHSRLENGKSTQRIKSYYAVKVHGQGHTVCYNSVAYFFDGIDICTHARPEKDTEMKAVAIDFYNNELFLCNDNFIEADGGNHNIRVLRNRGINSGQQALSNQPVLGGPVYWIRNVVYNSGNASTFKFWGMFPAGMLMYHNTSSGIFTRDDKPGSNVHARNNLFLPSDDADLPTLGLYTYTGYSSLDYNGYRKRDPFIGYFGPQAGQLYDFSEGNSAERYESLEAFRQATGQERHGREVDYDIFTNAEAPRFNAFNAQNKALGNAYPVYTAEDFDFTLKEGASVIDQGVHLPGINDDYTGEAPDLGAYEFGKEVPHYGPRKSPDALSNTLSYWEKEEGWQLLFDGRSTAGWTGYNLDSITPNWSVVDGELRADGSVGDIVSDIQVADFELLFEWKITKGGNSGVFFHVNEGEHYQKIWETGIEMQVMDNEHNPLGRDPAKGAASLYALYAPSKEVVTKFGEWNASAITVVDGQVTYWLNGEKVTIFELWTEKWYADREKGIHNSRRKPDWGEQKSGRLALQDEGFEVAFRSIKLRRMTAD</sequence>
<name>A0A1H7BQT7_9BACT</name>
<dbReference type="GO" id="GO:0016787">
    <property type="term" value="F:hydrolase activity"/>
    <property type="evidence" value="ECO:0007669"/>
    <property type="project" value="InterPro"/>
</dbReference>
<feature type="signal peptide" evidence="1">
    <location>
        <begin position="1"/>
        <end position="22"/>
    </location>
</feature>
<accession>A0A1H7BQT7</accession>
<dbReference type="SUPFAM" id="SSF51126">
    <property type="entry name" value="Pectin lyase-like"/>
    <property type="match status" value="1"/>
</dbReference>
<dbReference type="STRING" id="1416801.SAMN05192553_11222"/>
<keyword evidence="1" id="KW-0732">Signal</keyword>
<dbReference type="Gene3D" id="2.160.20.10">
    <property type="entry name" value="Single-stranded right-handed beta-helix, Pectin lyase-like"/>
    <property type="match status" value="1"/>
</dbReference>
<dbReference type="InterPro" id="IPR011050">
    <property type="entry name" value="Pectin_lyase_fold/virulence"/>
</dbReference>
<dbReference type="Proteomes" id="UP000199403">
    <property type="component" value="Unassembled WGS sequence"/>
</dbReference>
<dbReference type="OrthoDB" id="6475864at2"/>
<protein>
    <recommendedName>
        <fullName evidence="2">3-keto-alpha-glucoside-1,2-lyase/3-keto-2-hydroxy-glucal hydratase domain-containing protein</fullName>
    </recommendedName>
</protein>
<keyword evidence="4" id="KW-1185">Reference proteome</keyword>
<dbReference type="Gene3D" id="2.60.120.560">
    <property type="entry name" value="Exo-inulinase, domain 1"/>
    <property type="match status" value="1"/>
</dbReference>
<evidence type="ECO:0000313" key="3">
    <source>
        <dbReference type="EMBL" id="SEJ76962.1"/>
    </source>
</evidence>
<dbReference type="Pfam" id="PF06439">
    <property type="entry name" value="3keto-disac_hyd"/>
    <property type="match status" value="1"/>
</dbReference>
<reference evidence="4" key="1">
    <citation type="submission" date="2016-10" db="EMBL/GenBank/DDBJ databases">
        <authorList>
            <person name="Varghese N."/>
            <person name="Submissions S."/>
        </authorList>
    </citation>
    <scope>NUCLEOTIDE SEQUENCE [LARGE SCALE GENOMIC DNA]</scope>
    <source>
        <strain evidence="4">IBRC-M 10761</strain>
    </source>
</reference>
<organism evidence="3 4">
    <name type="scientific">Cyclobacterium xiamenense</name>
    <dbReference type="NCBI Taxonomy" id="1297121"/>
    <lineage>
        <taxon>Bacteria</taxon>
        <taxon>Pseudomonadati</taxon>
        <taxon>Bacteroidota</taxon>
        <taxon>Cytophagia</taxon>
        <taxon>Cytophagales</taxon>
        <taxon>Cyclobacteriaceae</taxon>
        <taxon>Cyclobacterium</taxon>
    </lineage>
</organism>
<dbReference type="EMBL" id="FNZH01000012">
    <property type="protein sequence ID" value="SEJ76962.1"/>
    <property type="molecule type" value="Genomic_DNA"/>
</dbReference>
<evidence type="ECO:0000313" key="4">
    <source>
        <dbReference type="Proteomes" id="UP000199403"/>
    </source>
</evidence>
<evidence type="ECO:0000256" key="1">
    <source>
        <dbReference type="SAM" id="SignalP"/>
    </source>
</evidence>
<dbReference type="AlphaFoldDB" id="A0A1H7BQT7"/>
<proteinExistence type="predicted"/>
<dbReference type="InterPro" id="IPR012334">
    <property type="entry name" value="Pectin_lyas_fold"/>
</dbReference>
<feature type="chain" id="PRO_5011547928" description="3-keto-alpha-glucoside-1,2-lyase/3-keto-2-hydroxy-glucal hydratase domain-containing protein" evidence="1">
    <location>
        <begin position="23"/>
        <end position="864"/>
    </location>
</feature>
<gene>
    <name evidence="3" type="ORF">SAMN05192553_11222</name>
</gene>